<dbReference type="GO" id="GO:0005524">
    <property type="term" value="F:ATP binding"/>
    <property type="evidence" value="ECO:0007669"/>
    <property type="project" value="UniProtKB-UniRule"/>
</dbReference>
<dbReference type="Proteomes" id="UP000004994">
    <property type="component" value="Chromosome 1"/>
</dbReference>
<dbReference type="PROSITE" id="PS00107">
    <property type="entry name" value="PROTEIN_KINASE_ATP"/>
    <property type="match status" value="1"/>
</dbReference>
<dbReference type="InterPro" id="IPR004240">
    <property type="entry name" value="EMP70"/>
</dbReference>
<feature type="transmembrane region" description="Helical" evidence="11">
    <location>
        <begin position="875"/>
        <end position="899"/>
    </location>
</feature>
<feature type="transmembrane region" description="Helical" evidence="11">
    <location>
        <begin position="1153"/>
        <end position="1179"/>
    </location>
</feature>
<dbReference type="InterPro" id="IPR001245">
    <property type="entry name" value="Ser-Thr/Tyr_kinase_cat_dom"/>
</dbReference>
<dbReference type="EnsemblPlants" id="Solyc01g005030.3.1">
    <property type="protein sequence ID" value="Solyc01g005030.3.1"/>
    <property type="gene ID" value="Solyc01g005030.3"/>
</dbReference>
<dbReference type="AlphaFoldDB" id="A0A3Q7EQB2"/>
<keyword evidence="10" id="KW-0547">Nucleotide-binding</keyword>
<comment type="similarity">
    <text evidence="3">Belongs to the nonaspanin (TM9SF) (TC 9.A.2) family.</text>
</comment>
<dbReference type="GO" id="GO:0010008">
    <property type="term" value="C:endosome membrane"/>
    <property type="evidence" value="ECO:0007669"/>
    <property type="project" value="UniProtKB-SubCell"/>
</dbReference>
<dbReference type="Gramene" id="Solyc01g005030.3.1">
    <property type="protein sequence ID" value="Solyc01g005030.3.1"/>
    <property type="gene ID" value="Solyc01g005030.3"/>
</dbReference>
<dbReference type="InterPro" id="IPR000719">
    <property type="entry name" value="Prot_kinase_dom"/>
</dbReference>
<evidence type="ECO:0000259" key="12">
    <source>
        <dbReference type="PROSITE" id="PS50011"/>
    </source>
</evidence>
<sequence length="1230" mass="139067">MAKDMKGSPLAASFDYELYEGDPDHLRTVVAAPAPAGPYIDPASIKLKHRIGRGYFGDVWSATHHQSATEYDEHHEVAVKRLHPINEDQVKAFLSKFEDLWVKLKSKQIQGVCWLHGITVISGKICIVMRSYEGSVGDKMARLKRGKLQLPDVLRYGIELGKVIQELHSMNVLVLNLKPTNFLLNEHDEVFLGDFGIPYLLLGVQPPDSDLALRRGTPNYMAPEQWEPEVRGPITCETDAWGFGCSVIEMLTGVQPWFGKSVYDIYRLVVINQEKPQLPGGLPTAIENVLNGCFEYDLRNRPLMVDILQAFESSKNAVYSEGEGSDIGGTLSEKSKTCGFTTWFLSKDHLQVGDTIRSRKMFNSRNSQDLAVLEGSVVGLEKDTDRDGFVLVRVPNLRSPLRVNASTIERVTCGLATGDWVRLVNESKNHFSVGILHSVQRDGSISVGILGLETLWTGHSSEVEKVDPYFLGQFVQLKSNVETPRFEWPKKWGGGWATGRISQILPNGCLVVQFPGRLVFGDEPNTFLADPDEVMEVSFDTCPGIIKKYQHLEDFHWCIRPLSIAFSLLTAAKLGVSVGKCINAKLKKDHDHRTKDGEVGGKPAWLRPNILFKEDHVKLEENKEDVGEVLNGDRLMSGPYALDFLVDKDSEILCRKKLTKDEVAQFRRAVDKDYYFEMYYDELPIWGLIGRVENREVTEDTKYYSYFLYKHIHFDIHYNRDRVIEITARMDPHSVLDLTEDREVDAEFTYTAKWKGTDILFENRMDKFLQTTLPHIHWFSIINSCVTVLLLTGFLATILMRVLKNDFVKYAHDEEAVNDQEETGWKYIHGDVFRFPKHKSLFAAALGCGAQLFTLTIFIFLMALVGVFYPYNRGALFTALLVIYALTSGVGGYTSTSFYCQLEGTNWVKNLIWTGCLFFGPLALTFCFLNSVAVSYSSSAALPFNTIMLIVLMLTLVTSPLLVLGGIAGKNSRTNFQAPCRTTKYPREIPVLPWYCSTIPQMAMTGFLPFSAIYVELYYIFESVWGQKIYTIYSMLFIVFVLLLIVTVFVTVASTYFQLAAEDHKWWWRSFLCGGSTGLFIYTYCLYYYARSGMSGFMQTSCFFGYMACICYGFFLMFGTIGFRASLLFVRHIYRSIKSYYTIAKKQLIDHHIFHLVQLIADQIMFGLMASAAGASLAATVELSKAKFVDDSTTEKMHSYFGLMYVPNAFFVVGLVASLISTILSSNKSE</sequence>
<dbReference type="Pfam" id="PF07714">
    <property type="entry name" value="PK_Tyr_Ser-Thr"/>
    <property type="match status" value="1"/>
</dbReference>
<dbReference type="PANTHER" id="PTHR47209:SF10">
    <property type="entry name" value="E3 UBIQUITIN-PROTEIN LIGASE KEG-LIKE"/>
    <property type="match status" value="1"/>
</dbReference>
<protein>
    <recommendedName>
        <fullName evidence="12">Protein kinase domain-containing protein</fullName>
    </recommendedName>
</protein>
<dbReference type="PROSITE" id="PS50011">
    <property type="entry name" value="PROTEIN_KINASE_DOM"/>
    <property type="match status" value="1"/>
</dbReference>
<keyword evidence="7 11" id="KW-1133">Transmembrane helix</keyword>
<feature type="binding site" evidence="10">
    <location>
        <position position="80"/>
    </location>
    <ligand>
        <name>ATP</name>
        <dbReference type="ChEBI" id="CHEBI:30616"/>
    </ligand>
</feature>
<accession>A0A3Q7EQB2</accession>
<evidence type="ECO:0000256" key="4">
    <source>
        <dbReference type="ARBA" id="ARBA00022692"/>
    </source>
</evidence>
<comment type="subcellular location">
    <subcellularLocation>
        <location evidence="1">Endosome membrane</location>
        <topology evidence="1">Multi-pass membrane protein</topology>
    </subcellularLocation>
    <subcellularLocation>
        <location evidence="2">Golgi apparatus membrane</location>
        <topology evidence="2">Multi-pass membrane protein</topology>
    </subcellularLocation>
</comment>
<feature type="transmembrane region" description="Helical" evidence="11">
    <location>
        <begin position="1199"/>
        <end position="1224"/>
    </location>
</feature>
<keyword evidence="9 11" id="KW-0472">Membrane</keyword>
<feature type="transmembrane region" description="Helical" evidence="11">
    <location>
        <begin position="946"/>
        <end position="967"/>
    </location>
</feature>
<proteinExistence type="inferred from homology"/>
<dbReference type="InterPro" id="IPR017441">
    <property type="entry name" value="Protein_kinase_ATP_BS"/>
</dbReference>
<feature type="domain" description="Protein kinase" evidence="12">
    <location>
        <begin position="45"/>
        <end position="319"/>
    </location>
</feature>
<keyword evidence="10" id="KW-0067">ATP-binding</keyword>
<keyword evidence="14" id="KW-1185">Reference proteome</keyword>
<evidence type="ECO:0000256" key="7">
    <source>
        <dbReference type="ARBA" id="ARBA00022989"/>
    </source>
</evidence>
<evidence type="ECO:0000256" key="5">
    <source>
        <dbReference type="ARBA" id="ARBA00022729"/>
    </source>
</evidence>
<evidence type="ECO:0000256" key="9">
    <source>
        <dbReference type="ARBA" id="ARBA00023136"/>
    </source>
</evidence>
<evidence type="ECO:0000256" key="6">
    <source>
        <dbReference type="ARBA" id="ARBA00022753"/>
    </source>
</evidence>
<evidence type="ECO:0000256" key="8">
    <source>
        <dbReference type="ARBA" id="ARBA00023034"/>
    </source>
</evidence>
<evidence type="ECO:0000256" key="1">
    <source>
        <dbReference type="ARBA" id="ARBA00004337"/>
    </source>
</evidence>
<name>A0A3Q7EQB2_SOLLC</name>
<dbReference type="PaxDb" id="4081-Solyc01g005030.2.1"/>
<dbReference type="Gene3D" id="3.30.200.20">
    <property type="entry name" value="Phosphorylase Kinase, domain 1"/>
    <property type="match status" value="1"/>
</dbReference>
<reference evidence="13" key="2">
    <citation type="submission" date="2019-01" db="UniProtKB">
        <authorList>
            <consortium name="EnsemblPlants"/>
        </authorList>
    </citation>
    <scope>IDENTIFICATION</scope>
    <source>
        <strain evidence="13">cv. Heinz 1706</strain>
    </source>
</reference>
<evidence type="ECO:0000313" key="14">
    <source>
        <dbReference type="Proteomes" id="UP000004994"/>
    </source>
</evidence>
<feature type="transmembrane region" description="Helical" evidence="11">
    <location>
        <begin position="1103"/>
        <end position="1130"/>
    </location>
</feature>
<feature type="transmembrane region" description="Helical" evidence="11">
    <location>
        <begin position="776"/>
        <end position="799"/>
    </location>
</feature>
<dbReference type="InParanoid" id="A0A3Q7EQB2"/>
<feature type="transmembrane region" description="Helical" evidence="11">
    <location>
        <begin position="1071"/>
        <end position="1091"/>
    </location>
</feature>
<keyword evidence="4 11" id="KW-0812">Transmembrane</keyword>
<evidence type="ECO:0000313" key="13">
    <source>
        <dbReference type="EnsemblPlants" id="Solyc01g005030.3.1"/>
    </source>
</evidence>
<reference evidence="13" key="1">
    <citation type="journal article" date="2012" name="Nature">
        <title>The tomato genome sequence provides insights into fleshy fruit evolution.</title>
        <authorList>
            <consortium name="Tomato Genome Consortium"/>
        </authorList>
    </citation>
    <scope>NUCLEOTIDE SEQUENCE [LARGE SCALE GENOMIC DNA]</scope>
    <source>
        <strain evidence="13">cv. Heinz 1706</strain>
    </source>
</reference>
<dbReference type="InterPro" id="IPR011009">
    <property type="entry name" value="Kinase-like_dom_sf"/>
</dbReference>
<evidence type="ECO:0000256" key="3">
    <source>
        <dbReference type="ARBA" id="ARBA00005227"/>
    </source>
</evidence>
<dbReference type="PANTHER" id="PTHR47209">
    <property type="entry name" value="OS06G0639500 PROTEIN"/>
    <property type="match status" value="1"/>
</dbReference>
<dbReference type="SUPFAM" id="SSF56112">
    <property type="entry name" value="Protein kinase-like (PK-like)"/>
    <property type="match status" value="1"/>
</dbReference>
<keyword evidence="8" id="KW-0333">Golgi apparatus</keyword>
<dbReference type="GO" id="GO:0000139">
    <property type="term" value="C:Golgi membrane"/>
    <property type="evidence" value="ECO:0007669"/>
    <property type="project" value="UniProtKB-SubCell"/>
</dbReference>
<keyword evidence="6" id="KW-0967">Endosome</keyword>
<evidence type="ECO:0000256" key="10">
    <source>
        <dbReference type="PROSITE-ProRule" id="PRU10141"/>
    </source>
</evidence>
<feature type="transmembrane region" description="Helical" evidence="11">
    <location>
        <begin position="911"/>
        <end position="934"/>
    </location>
</feature>
<dbReference type="Gene3D" id="1.10.510.10">
    <property type="entry name" value="Transferase(Phosphotransferase) domain 1"/>
    <property type="match status" value="1"/>
</dbReference>
<evidence type="ECO:0000256" key="2">
    <source>
        <dbReference type="ARBA" id="ARBA00004653"/>
    </source>
</evidence>
<feature type="transmembrane region" description="Helical" evidence="11">
    <location>
        <begin position="841"/>
        <end position="869"/>
    </location>
</feature>
<dbReference type="GO" id="GO:0004672">
    <property type="term" value="F:protein kinase activity"/>
    <property type="evidence" value="ECO:0007669"/>
    <property type="project" value="InterPro"/>
</dbReference>
<evidence type="ECO:0000256" key="11">
    <source>
        <dbReference type="SAM" id="Phobius"/>
    </source>
</evidence>
<feature type="transmembrane region" description="Helical" evidence="11">
    <location>
        <begin position="1033"/>
        <end position="1059"/>
    </location>
</feature>
<dbReference type="Pfam" id="PF02990">
    <property type="entry name" value="EMP70"/>
    <property type="match status" value="1"/>
</dbReference>
<keyword evidence="5" id="KW-0732">Signal</keyword>
<organism evidence="13">
    <name type="scientific">Solanum lycopersicum</name>
    <name type="common">Tomato</name>
    <name type="synonym">Lycopersicon esculentum</name>
    <dbReference type="NCBI Taxonomy" id="4081"/>
    <lineage>
        <taxon>Eukaryota</taxon>
        <taxon>Viridiplantae</taxon>
        <taxon>Streptophyta</taxon>
        <taxon>Embryophyta</taxon>
        <taxon>Tracheophyta</taxon>
        <taxon>Spermatophyta</taxon>
        <taxon>Magnoliopsida</taxon>
        <taxon>eudicotyledons</taxon>
        <taxon>Gunneridae</taxon>
        <taxon>Pentapetalae</taxon>
        <taxon>asterids</taxon>
        <taxon>lamiids</taxon>
        <taxon>Solanales</taxon>
        <taxon>Solanaceae</taxon>
        <taxon>Solanoideae</taxon>
        <taxon>Solaneae</taxon>
        <taxon>Solanum</taxon>
        <taxon>Solanum subgen. Lycopersicon</taxon>
    </lineage>
</organism>
<dbReference type="InterPro" id="IPR053293">
    <property type="entry name" value="OCM_Kinase"/>
</dbReference>